<name>A0A196SIL3_BLAHN</name>
<organism evidence="2 3">
    <name type="scientific">Blastocystis sp. subtype 1 (strain ATCC 50177 / NandII)</name>
    <dbReference type="NCBI Taxonomy" id="478820"/>
    <lineage>
        <taxon>Eukaryota</taxon>
        <taxon>Sar</taxon>
        <taxon>Stramenopiles</taxon>
        <taxon>Bigyra</taxon>
        <taxon>Opalozoa</taxon>
        <taxon>Opalinata</taxon>
        <taxon>Blastocystidae</taxon>
        <taxon>Blastocystis</taxon>
    </lineage>
</organism>
<feature type="transmembrane region" description="Helical" evidence="1">
    <location>
        <begin position="71"/>
        <end position="93"/>
    </location>
</feature>
<protein>
    <submittedName>
        <fullName evidence="2">Uncharacterized protein</fullName>
    </submittedName>
</protein>
<proteinExistence type="predicted"/>
<keyword evidence="1" id="KW-0812">Transmembrane</keyword>
<feature type="transmembrane region" description="Helical" evidence="1">
    <location>
        <begin position="105"/>
        <end position="127"/>
    </location>
</feature>
<dbReference type="EMBL" id="LXWW01000118">
    <property type="protein sequence ID" value="OAO15784.1"/>
    <property type="molecule type" value="Genomic_DNA"/>
</dbReference>
<evidence type="ECO:0000313" key="3">
    <source>
        <dbReference type="Proteomes" id="UP000078348"/>
    </source>
</evidence>
<dbReference type="AlphaFoldDB" id="A0A196SIL3"/>
<evidence type="ECO:0000256" key="1">
    <source>
        <dbReference type="SAM" id="Phobius"/>
    </source>
</evidence>
<sequence>MNKPYSSGVPYSALHTSTIKGKKQSVKTWLTNSLQTFTSPAVYPKVNLTLSLILTAHYLAFAFLHDYNTLYVLLVEAMLCLMLLLDIFANTIIRDADYVVSVPYYYDMALFTYDMVTAILIIMAECWGVRVSISWFRIHYLAQDAKYIVPTVRWLMEQYPITGKKSLPTVQTTQMAFSTDP</sequence>
<keyword evidence="1" id="KW-1133">Transmembrane helix</keyword>
<feature type="transmembrane region" description="Helical" evidence="1">
    <location>
        <begin position="46"/>
        <end position="64"/>
    </location>
</feature>
<reference evidence="2 3" key="1">
    <citation type="submission" date="2016-05" db="EMBL/GenBank/DDBJ databases">
        <title>Nuclear genome of Blastocystis sp. subtype 1 NandII.</title>
        <authorList>
            <person name="Gentekaki E."/>
            <person name="Curtis B."/>
            <person name="Stairs C."/>
            <person name="Eme L."/>
            <person name="Herman E."/>
            <person name="Klimes V."/>
            <person name="Arias M.C."/>
            <person name="Elias M."/>
            <person name="Hilliou F."/>
            <person name="Klute M."/>
            <person name="Malik S.-B."/>
            <person name="Pightling A."/>
            <person name="Rachubinski R."/>
            <person name="Salas D."/>
            <person name="Schlacht A."/>
            <person name="Suga H."/>
            <person name="Archibald J."/>
            <person name="Ball S.G."/>
            <person name="Clark G."/>
            <person name="Dacks J."/>
            <person name="Van Der Giezen M."/>
            <person name="Tsaousis A."/>
            <person name="Roger A."/>
        </authorList>
    </citation>
    <scope>NUCLEOTIDE SEQUENCE [LARGE SCALE GENOMIC DNA]</scope>
    <source>
        <strain evidence="3">ATCC 50177 / NandII</strain>
    </source>
</reference>
<gene>
    <name evidence="2" type="ORF">AV274_2499</name>
</gene>
<comment type="caution">
    <text evidence="2">The sequence shown here is derived from an EMBL/GenBank/DDBJ whole genome shotgun (WGS) entry which is preliminary data.</text>
</comment>
<keyword evidence="1" id="KW-0472">Membrane</keyword>
<keyword evidence="3" id="KW-1185">Reference proteome</keyword>
<dbReference type="Proteomes" id="UP000078348">
    <property type="component" value="Unassembled WGS sequence"/>
</dbReference>
<accession>A0A196SIL3</accession>
<evidence type="ECO:0000313" key="2">
    <source>
        <dbReference type="EMBL" id="OAO15784.1"/>
    </source>
</evidence>